<evidence type="ECO:0000256" key="5">
    <source>
        <dbReference type="ARBA" id="ARBA00032523"/>
    </source>
</evidence>
<evidence type="ECO:0000256" key="3">
    <source>
        <dbReference type="ARBA" id="ARBA00023239"/>
    </source>
</evidence>
<feature type="active site" description="Proton acceptor" evidence="7">
    <location>
        <position position="90"/>
    </location>
</feature>
<keyword evidence="3" id="KW-0456">Lyase</keyword>
<evidence type="ECO:0000256" key="1">
    <source>
        <dbReference type="ARBA" id="ARBA00003810"/>
    </source>
</evidence>
<sequence length="232" mass="23760">MTGLLASVATLGEMEIVRAGGADIVDLKDPARGALGAWEPDGLRAAVARWRSWGVGAPQLSATIGDQPMDPETVLRAAESVAATGVPLVKLGLFADGDAAACLAALRPLARRTRLIAVFFADLGVAFELIPAAADAGFHGVMVDTADKGAGGLRQRMEDDAIDAFVRTARARGLLTGLAGSLSADDIAPLARFEPDYLGFRGALCDGGRTGTLAAARVATVRAALRSPRAAA</sequence>
<evidence type="ECO:0000256" key="7">
    <source>
        <dbReference type="PIRSR" id="PIRSR015957-1"/>
    </source>
</evidence>
<dbReference type="GO" id="GO:0016829">
    <property type="term" value="F:lyase activity"/>
    <property type="evidence" value="ECO:0007669"/>
    <property type="project" value="UniProtKB-KW"/>
</dbReference>
<dbReference type="InterPro" id="IPR011060">
    <property type="entry name" value="RibuloseP-bd_barrel"/>
</dbReference>
<organism evidence="8 9">
    <name type="scientific">Methylopila turkensis</name>
    <dbReference type="NCBI Taxonomy" id="1437816"/>
    <lineage>
        <taxon>Bacteria</taxon>
        <taxon>Pseudomonadati</taxon>
        <taxon>Pseudomonadota</taxon>
        <taxon>Alphaproteobacteria</taxon>
        <taxon>Hyphomicrobiales</taxon>
        <taxon>Methylopilaceae</taxon>
        <taxon>Methylopila</taxon>
    </lineage>
</organism>
<dbReference type="EC" id="4.2.3.153" evidence="2"/>
<protein>
    <recommendedName>
        <fullName evidence="2">(5-formylfuran-3-yl)methyl phosphate synthase</fullName>
        <ecNumber evidence="2">4.2.3.153</ecNumber>
    </recommendedName>
    <alternativeName>
        <fullName evidence="5">4-(hydroxymethyl)-2-furancarboxaldehyde-phosphate synthase</fullName>
    </alternativeName>
</protein>
<evidence type="ECO:0000256" key="4">
    <source>
        <dbReference type="ARBA" id="ARBA00023270"/>
    </source>
</evidence>
<keyword evidence="9" id="KW-1185">Reference proteome</keyword>
<name>A0A9W6N7R9_9HYPH</name>
<evidence type="ECO:0000256" key="6">
    <source>
        <dbReference type="ARBA" id="ARBA00047628"/>
    </source>
</evidence>
<dbReference type="Pfam" id="PF04476">
    <property type="entry name" value="4HFCP_synth"/>
    <property type="match status" value="1"/>
</dbReference>
<reference evidence="8" key="2">
    <citation type="submission" date="2023-01" db="EMBL/GenBank/DDBJ databases">
        <authorList>
            <person name="Sun Q."/>
            <person name="Evtushenko L."/>
        </authorList>
    </citation>
    <scope>NUCLEOTIDE SEQUENCE</scope>
    <source>
        <strain evidence="8">VKM B-2748</strain>
    </source>
</reference>
<dbReference type="Proteomes" id="UP001143309">
    <property type="component" value="Unassembled WGS sequence"/>
</dbReference>
<accession>A0A9W6N7R9</accession>
<dbReference type="EMBL" id="BSFL01000003">
    <property type="protein sequence ID" value="GLK80697.1"/>
    <property type="molecule type" value="Genomic_DNA"/>
</dbReference>
<dbReference type="SUPFAM" id="SSF51366">
    <property type="entry name" value="Ribulose-phoshate binding barrel"/>
    <property type="match status" value="1"/>
</dbReference>
<evidence type="ECO:0000313" key="9">
    <source>
        <dbReference type="Proteomes" id="UP001143309"/>
    </source>
</evidence>
<dbReference type="PIRSF" id="PIRSF015957">
    <property type="entry name" value="UCP015957"/>
    <property type="match status" value="1"/>
</dbReference>
<dbReference type="InterPro" id="IPR007565">
    <property type="entry name" value="4HFCP_synth"/>
</dbReference>
<feature type="active site" description="Schiff-base intermediate with substrate" evidence="7">
    <location>
        <position position="28"/>
    </location>
</feature>
<gene>
    <name evidence="8" type="ORF">GCM10008174_24380</name>
</gene>
<keyword evidence="4" id="KW-0704">Schiff base</keyword>
<comment type="function">
    <text evidence="1">Catalyzes the formation of 4-(hydroxymethyl)-2-furancarboxaldehyde phosphate (4-HFC-P) from two molecules of glyceraldehyde-3-P (GA-3-P).</text>
</comment>
<dbReference type="AlphaFoldDB" id="A0A9W6N7R9"/>
<evidence type="ECO:0000313" key="8">
    <source>
        <dbReference type="EMBL" id="GLK80697.1"/>
    </source>
</evidence>
<dbReference type="RefSeq" id="WP_271201185.1">
    <property type="nucleotide sequence ID" value="NZ_BSFL01000003.1"/>
</dbReference>
<reference evidence="8" key="1">
    <citation type="journal article" date="2014" name="Int. J. Syst. Evol. Microbiol.">
        <title>Complete genome sequence of Corynebacterium casei LMG S-19264T (=DSM 44701T), isolated from a smear-ripened cheese.</title>
        <authorList>
            <consortium name="US DOE Joint Genome Institute (JGI-PGF)"/>
            <person name="Walter F."/>
            <person name="Albersmeier A."/>
            <person name="Kalinowski J."/>
            <person name="Ruckert C."/>
        </authorList>
    </citation>
    <scope>NUCLEOTIDE SEQUENCE</scope>
    <source>
        <strain evidence="8">VKM B-2748</strain>
    </source>
</reference>
<proteinExistence type="predicted"/>
<evidence type="ECO:0000256" key="2">
    <source>
        <dbReference type="ARBA" id="ARBA00012553"/>
    </source>
</evidence>
<comment type="caution">
    <text evidence="8">The sequence shown here is derived from an EMBL/GenBank/DDBJ whole genome shotgun (WGS) entry which is preliminary data.</text>
</comment>
<comment type="catalytic activity">
    <reaction evidence="6">
        <text>2 D-glyceraldehyde 3-phosphate = 4-(hydroxymethyl)-2-furancarboxaldehyde phosphate + phosphate + 2 H2O</text>
        <dbReference type="Rhea" id="RHEA:43536"/>
        <dbReference type="ChEBI" id="CHEBI:15377"/>
        <dbReference type="ChEBI" id="CHEBI:43474"/>
        <dbReference type="ChEBI" id="CHEBI:59776"/>
        <dbReference type="ChEBI" id="CHEBI:83407"/>
        <dbReference type="EC" id="4.2.3.153"/>
    </reaction>
</comment>